<evidence type="ECO:0000259" key="1">
    <source>
        <dbReference type="Pfam" id="PF03417"/>
    </source>
</evidence>
<gene>
    <name evidence="2" type="ORF">XBKQ1_2840003</name>
</gene>
<evidence type="ECO:0000313" key="3">
    <source>
        <dbReference type="Proteomes" id="UP000028500"/>
    </source>
</evidence>
<name>A0A077P8X8_XENBV</name>
<keyword evidence="3" id="KW-1185">Reference proteome</keyword>
<dbReference type="Proteomes" id="UP000028500">
    <property type="component" value="Unassembled WGS sequence"/>
</dbReference>
<dbReference type="InterPro" id="IPR029055">
    <property type="entry name" value="Ntn_hydrolases_N"/>
</dbReference>
<keyword evidence="2" id="KW-0808">Transferase</keyword>
<dbReference type="PANTHER" id="PTHR34180">
    <property type="entry name" value="PEPTIDASE C45"/>
    <property type="match status" value="1"/>
</dbReference>
<dbReference type="Gene3D" id="1.10.10.2120">
    <property type="match status" value="1"/>
</dbReference>
<dbReference type="SUPFAM" id="SSF56235">
    <property type="entry name" value="N-terminal nucleophile aminohydrolases (Ntn hydrolases)"/>
    <property type="match status" value="1"/>
</dbReference>
<comment type="caution">
    <text evidence="2">The sequence shown here is derived from an EMBL/GenBank/DDBJ whole genome shotgun (WGS) entry which is preliminary data.</text>
</comment>
<dbReference type="EMBL" id="CBSY010000206">
    <property type="protein sequence ID" value="CDH20920.1"/>
    <property type="molecule type" value="Genomic_DNA"/>
</dbReference>
<dbReference type="GO" id="GO:0016740">
    <property type="term" value="F:transferase activity"/>
    <property type="evidence" value="ECO:0007669"/>
    <property type="project" value="UniProtKB-KW"/>
</dbReference>
<dbReference type="InterPro" id="IPR005079">
    <property type="entry name" value="Peptidase_C45_hydrolase"/>
</dbReference>
<protein>
    <submittedName>
        <fullName evidence="2">Peptidase C45 acyl-coenzyme A:6-aminopenicillanic acid acyl-transferase</fullName>
    </submittedName>
</protein>
<evidence type="ECO:0000313" key="2">
    <source>
        <dbReference type="EMBL" id="CDH20920.1"/>
    </source>
</evidence>
<dbReference type="NCBIfam" id="NF040521">
    <property type="entry name" value="C45_proenzyme"/>
    <property type="match status" value="1"/>
</dbReference>
<feature type="domain" description="Peptidase C45 hydrolase" evidence="1">
    <location>
        <begin position="140"/>
        <end position="354"/>
    </location>
</feature>
<dbReference type="HOGENOM" id="CLU_810744_0_0_6"/>
<dbReference type="InterPro" id="IPR047794">
    <property type="entry name" value="C45_proenzyme-like"/>
</dbReference>
<dbReference type="InterPro" id="IPR047801">
    <property type="entry name" value="Peptidase_C45"/>
</dbReference>
<reference evidence="2" key="1">
    <citation type="submission" date="2013-07" db="EMBL/GenBank/DDBJ databases">
        <title>Sub-species coevolution in mutualistic symbiosis.</title>
        <authorList>
            <person name="Murfin K."/>
            <person name="Klassen J."/>
            <person name="Lee M."/>
            <person name="Forst S."/>
            <person name="Stock P."/>
            <person name="Goodrich-Blair H."/>
        </authorList>
    </citation>
    <scope>NUCLEOTIDE SEQUENCE [LARGE SCALE GENOMIC DNA]</scope>
    <source>
        <strain evidence="2">Kraussei Quebec</strain>
    </source>
</reference>
<dbReference type="PANTHER" id="PTHR34180:SF1">
    <property type="entry name" value="BETA-ALANYL-DOPAMINE_CARCININE HYDROLASE"/>
    <property type="match status" value="1"/>
</dbReference>
<dbReference type="Pfam" id="PF03417">
    <property type="entry name" value="AAT"/>
    <property type="match status" value="1"/>
</dbReference>
<dbReference type="Gene3D" id="3.60.60.10">
    <property type="entry name" value="Penicillin V Acylase, Chain A"/>
    <property type="match status" value="1"/>
</dbReference>
<sequence>MAEGKTRFTGPRENTASYGAAMIPNVNVVTLNGDALERGIQHGQQCRKALSKFADDGLCRLNHLGQSALSLSQLGENIERYRICVKTWLPDIAQEIEGLSIGAEMPLDLAWLLQLRREVLGYNSTTESGDCTTLSSFKGQSILAQTVDLNGNLDDFIHILECKGTRNSSLILSFAGLLGYLGLNRAGLAIGLNMVLGGTWGVGIPPYLVIRHLLDNYDTVEQAVKALRCLPLSSSRSFTLCDKQHLLCVEILNNQLRIVEAGYSTAHTNHFLHPDFASHDQINIFAKNSSRQRLEKTRELLQQEHIDSDDCFSLFTTPPVCVADNGDIRRERTVAAVVILPEEGKMLLRPGNPALSTTQSFSLFN</sequence>
<dbReference type="AlphaFoldDB" id="A0A077P8X8"/>
<organism evidence="2 3">
    <name type="scientific">Xenorhabdus bovienii str. kraussei Quebec</name>
    <dbReference type="NCBI Taxonomy" id="1398203"/>
    <lineage>
        <taxon>Bacteria</taxon>
        <taxon>Pseudomonadati</taxon>
        <taxon>Pseudomonadota</taxon>
        <taxon>Gammaproteobacteria</taxon>
        <taxon>Enterobacterales</taxon>
        <taxon>Morganellaceae</taxon>
        <taxon>Xenorhabdus</taxon>
    </lineage>
</organism>
<accession>A0A077P8X8</accession>
<proteinExistence type="predicted"/>